<dbReference type="InterPro" id="IPR035892">
    <property type="entry name" value="C2_domain_sf"/>
</dbReference>
<organism evidence="3 4">
    <name type="scientific">Paragonimus westermani</name>
    <dbReference type="NCBI Taxonomy" id="34504"/>
    <lineage>
        <taxon>Eukaryota</taxon>
        <taxon>Metazoa</taxon>
        <taxon>Spiralia</taxon>
        <taxon>Lophotrochozoa</taxon>
        <taxon>Platyhelminthes</taxon>
        <taxon>Trematoda</taxon>
        <taxon>Digenea</taxon>
        <taxon>Plagiorchiida</taxon>
        <taxon>Troglotremata</taxon>
        <taxon>Troglotrematidae</taxon>
        <taxon>Paragonimus</taxon>
    </lineage>
</organism>
<feature type="compositionally biased region" description="Polar residues" evidence="1">
    <location>
        <begin position="1"/>
        <end position="33"/>
    </location>
</feature>
<sequence length="188" mass="20980">MATSSLLPVPGQSQQMASRPSSPRTTYGANGANSEEEECKPWMQALNSELLFNASYNPTTGKFEAIIQKAHGFRVPGTANTKPTTYVHLELRKEDNTTLAECKTKPVKKLSDPSFDETFVFNITKTQLDTVSLTITVFSKRAAGKKVKIGQFVMGHQNSSQIEKEHWEEITSARGQRVARWHKLYGVM</sequence>
<evidence type="ECO:0000313" key="3">
    <source>
        <dbReference type="EMBL" id="KAF8567216.1"/>
    </source>
</evidence>
<dbReference type="SMART" id="SM00239">
    <property type="entry name" value="C2"/>
    <property type="match status" value="1"/>
</dbReference>
<dbReference type="InterPro" id="IPR000008">
    <property type="entry name" value="C2_dom"/>
</dbReference>
<keyword evidence="4" id="KW-1185">Reference proteome</keyword>
<dbReference type="PANTHER" id="PTHR46129">
    <property type="entry name" value="SYNAPTOTAGMIN 14, ISOFORM D"/>
    <property type="match status" value="1"/>
</dbReference>
<protein>
    <recommendedName>
        <fullName evidence="2">C2 domain-containing protein</fullName>
    </recommendedName>
</protein>
<dbReference type="GO" id="GO:0005543">
    <property type="term" value="F:phospholipid binding"/>
    <property type="evidence" value="ECO:0007669"/>
    <property type="project" value="TreeGrafter"/>
</dbReference>
<comment type="caution">
    <text evidence="3">The sequence shown here is derived from an EMBL/GenBank/DDBJ whole genome shotgun (WGS) entry which is preliminary data.</text>
</comment>
<dbReference type="Pfam" id="PF00168">
    <property type="entry name" value="C2"/>
    <property type="match status" value="1"/>
</dbReference>
<dbReference type="PROSITE" id="PS50004">
    <property type="entry name" value="C2"/>
    <property type="match status" value="1"/>
</dbReference>
<feature type="region of interest" description="Disordered" evidence="1">
    <location>
        <begin position="1"/>
        <end position="34"/>
    </location>
</feature>
<gene>
    <name evidence="3" type="ORF">P879_06872</name>
</gene>
<evidence type="ECO:0000313" key="4">
    <source>
        <dbReference type="Proteomes" id="UP000699462"/>
    </source>
</evidence>
<dbReference type="OrthoDB" id="6254748at2759"/>
<dbReference type="Proteomes" id="UP000699462">
    <property type="component" value="Unassembled WGS sequence"/>
</dbReference>
<feature type="domain" description="C2" evidence="2">
    <location>
        <begin position="46"/>
        <end position="182"/>
    </location>
</feature>
<proteinExistence type="predicted"/>
<dbReference type="SUPFAM" id="SSF49562">
    <property type="entry name" value="C2 domain (Calcium/lipid-binding domain, CaLB)"/>
    <property type="match status" value="1"/>
</dbReference>
<dbReference type="EMBL" id="JTDF01004091">
    <property type="protein sequence ID" value="KAF8567216.1"/>
    <property type="molecule type" value="Genomic_DNA"/>
</dbReference>
<evidence type="ECO:0000259" key="2">
    <source>
        <dbReference type="PROSITE" id="PS50004"/>
    </source>
</evidence>
<dbReference type="Gene3D" id="2.60.40.150">
    <property type="entry name" value="C2 domain"/>
    <property type="match status" value="1"/>
</dbReference>
<dbReference type="AlphaFoldDB" id="A0A8T0DIR3"/>
<reference evidence="3 4" key="1">
    <citation type="submission" date="2019-07" db="EMBL/GenBank/DDBJ databases">
        <title>Annotation for the trematode Paragonimus westermani.</title>
        <authorList>
            <person name="Choi Y.-J."/>
        </authorList>
    </citation>
    <scope>NUCLEOTIDE SEQUENCE [LARGE SCALE GENOMIC DNA]</scope>
    <source>
        <strain evidence="3">180907_Pwestermani</strain>
    </source>
</reference>
<evidence type="ECO:0000256" key="1">
    <source>
        <dbReference type="SAM" id="MobiDB-lite"/>
    </source>
</evidence>
<accession>A0A8T0DIR3</accession>
<name>A0A8T0DIR3_9TREM</name>
<dbReference type="PANTHER" id="PTHR46129:SF2">
    <property type="entry name" value="SYNAPTOTAGMIN 14, ISOFORM D"/>
    <property type="match status" value="1"/>
</dbReference>
<dbReference type="InterPro" id="IPR043541">
    <property type="entry name" value="SYT14/14L/16"/>
</dbReference>